<organism evidence="2 3">
    <name type="scientific">Salinisphaera orenii MK-B5</name>
    <dbReference type="NCBI Taxonomy" id="856730"/>
    <lineage>
        <taxon>Bacteria</taxon>
        <taxon>Pseudomonadati</taxon>
        <taxon>Pseudomonadota</taxon>
        <taxon>Gammaproteobacteria</taxon>
        <taxon>Salinisphaerales</taxon>
        <taxon>Salinisphaeraceae</taxon>
        <taxon>Salinisphaera</taxon>
    </lineage>
</organism>
<dbReference type="Pfam" id="PF01323">
    <property type="entry name" value="DSBA"/>
    <property type="match status" value="1"/>
</dbReference>
<protein>
    <submittedName>
        <fullName evidence="2">tRNA-processing ribonuclease BN</fullName>
    </submittedName>
</protein>
<keyword evidence="3" id="KW-1185">Reference proteome</keyword>
<dbReference type="PANTHER" id="PTHR13887">
    <property type="entry name" value="GLUTATHIONE S-TRANSFERASE KAPPA"/>
    <property type="match status" value="1"/>
</dbReference>
<dbReference type="AlphaFoldDB" id="A0A423PI66"/>
<gene>
    <name evidence="2" type="ORF">SAOR_12250</name>
</gene>
<dbReference type="Proteomes" id="UP000283993">
    <property type="component" value="Unassembled WGS sequence"/>
</dbReference>
<dbReference type="PANTHER" id="PTHR13887:SF41">
    <property type="entry name" value="THIOREDOXIN SUPERFAMILY PROTEIN"/>
    <property type="match status" value="1"/>
</dbReference>
<evidence type="ECO:0000313" key="3">
    <source>
        <dbReference type="Proteomes" id="UP000283993"/>
    </source>
</evidence>
<dbReference type="SUPFAM" id="SSF52833">
    <property type="entry name" value="Thioredoxin-like"/>
    <property type="match status" value="1"/>
</dbReference>
<accession>A0A423PI66</accession>
<feature type="domain" description="DSBA-like thioredoxin" evidence="1">
    <location>
        <begin position="6"/>
        <end position="207"/>
    </location>
</feature>
<dbReference type="InterPro" id="IPR036249">
    <property type="entry name" value="Thioredoxin-like_sf"/>
</dbReference>
<comment type="caution">
    <text evidence="2">The sequence shown here is derived from an EMBL/GenBank/DDBJ whole genome shotgun (WGS) entry which is preliminary data.</text>
</comment>
<dbReference type="RefSeq" id="WP_123631688.1">
    <property type="nucleotide sequence ID" value="NZ_AYKH01000034.1"/>
</dbReference>
<dbReference type="InterPro" id="IPR001853">
    <property type="entry name" value="DSBA-like_thioredoxin_dom"/>
</dbReference>
<proteinExistence type="predicted"/>
<reference evidence="2 3" key="1">
    <citation type="submission" date="2013-10" db="EMBL/GenBank/DDBJ databases">
        <title>Salinisphaera orenii MK-B5 Genome Sequencing.</title>
        <authorList>
            <person name="Lai Q."/>
            <person name="Li C."/>
            <person name="Shao Z."/>
        </authorList>
    </citation>
    <scope>NUCLEOTIDE SEQUENCE [LARGE SCALE GENOMIC DNA]</scope>
    <source>
        <strain evidence="2 3">MK-B5</strain>
    </source>
</reference>
<evidence type="ECO:0000259" key="1">
    <source>
        <dbReference type="Pfam" id="PF01323"/>
    </source>
</evidence>
<name>A0A423PI66_9GAMM</name>
<dbReference type="GO" id="GO:0016491">
    <property type="term" value="F:oxidoreductase activity"/>
    <property type="evidence" value="ECO:0007669"/>
    <property type="project" value="InterPro"/>
</dbReference>
<sequence>MQTVKIDLVSDVVCPWCPIGEARLRQAMTQLADELRFEVEWHPFLLNPDVPPEGRPILAHLSEKYGRSESEMQASQAEIVAAARELGLDFEQALARRSWNTFDTHRVLAHAKDHGCDAAMNRALFAAYFGRAENPTDPAVLAPIAESLGLDGAEVRAILASDRYSERVRAEIEHWRALGVSSVPSFIVDGRYLLAGAQPPAALADALRRIATEEDAERV</sequence>
<dbReference type="Gene3D" id="3.40.30.10">
    <property type="entry name" value="Glutaredoxin"/>
    <property type="match status" value="1"/>
</dbReference>
<dbReference type="EMBL" id="AYKH01000034">
    <property type="protein sequence ID" value="ROO25322.1"/>
    <property type="molecule type" value="Genomic_DNA"/>
</dbReference>
<evidence type="ECO:0000313" key="2">
    <source>
        <dbReference type="EMBL" id="ROO25322.1"/>
    </source>
</evidence>
<dbReference type="CDD" id="cd03024">
    <property type="entry name" value="DsbA_FrnE"/>
    <property type="match status" value="1"/>
</dbReference>